<sequence>MQYAQRTYAVRAARVLPKPGASSWIEDALFVVRDGRIAELGPRREVSRCWSGPVTDLGDAWVVPGLVNAHTHLELSHLRGTTVSGRGFAAWVQSLISQPAQELSEAAMEAAMDELDACGTAWVFDHCGRSAARVSAALAARGIGYWLGAEFFGHGGPDDGLAWPEHVRDLPEEAAARVVAAGHALYSTKPQTLRAAHDWCQRHGRTFSMHLAEHADEIETLTTGRGEFADMLHVRVVPKDHPAPGMRPVPYADSLGLLDERTLAVHCVQLDAADIATLAGRGASVCLCPRSNAYIGVGRAPWEALRDAGVNLCLGTDSLSSNTDLNLWNEAMAVVTGSEGRIGAAQTVEWMTTNAARAVGADAQAGSIEPGRPARYSVVPDAMREFF</sequence>
<dbReference type="InterPro" id="IPR032466">
    <property type="entry name" value="Metal_Hydrolase"/>
</dbReference>
<dbReference type="Proteomes" id="UP000580856">
    <property type="component" value="Unassembled WGS sequence"/>
</dbReference>
<dbReference type="InterPro" id="IPR050287">
    <property type="entry name" value="MTA/SAH_deaminase"/>
</dbReference>
<evidence type="ECO:0000256" key="1">
    <source>
        <dbReference type="ARBA" id="ARBA00022801"/>
    </source>
</evidence>
<dbReference type="Gene3D" id="3.20.20.140">
    <property type="entry name" value="Metal-dependent hydrolases"/>
    <property type="match status" value="1"/>
</dbReference>
<dbReference type="InterPro" id="IPR006680">
    <property type="entry name" value="Amidohydro-rel"/>
</dbReference>
<dbReference type="PANTHER" id="PTHR43794:SF11">
    <property type="entry name" value="AMIDOHYDROLASE-RELATED DOMAIN-CONTAINING PROTEIN"/>
    <property type="match status" value="1"/>
</dbReference>
<gene>
    <name evidence="3" type="ORF">GGQ74_001768</name>
</gene>
<evidence type="ECO:0000259" key="2">
    <source>
        <dbReference type="Pfam" id="PF01979"/>
    </source>
</evidence>
<dbReference type="SUPFAM" id="SSF51338">
    <property type="entry name" value="Composite domain of metallo-dependent hydrolases"/>
    <property type="match status" value="1"/>
</dbReference>
<name>A0A846QRR8_9BACT</name>
<dbReference type="PANTHER" id="PTHR43794">
    <property type="entry name" value="AMINOHYDROLASE SSNA-RELATED"/>
    <property type="match status" value="1"/>
</dbReference>
<protein>
    <submittedName>
        <fullName evidence="3">Cytosine/adenosine deaminase-related metal-dependent hydrolase</fullName>
    </submittedName>
</protein>
<evidence type="ECO:0000313" key="4">
    <source>
        <dbReference type="Proteomes" id="UP000580856"/>
    </source>
</evidence>
<dbReference type="SUPFAM" id="SSF51556">
    <property type="entry name" value="Metallo-dependent hydrolases"/>
    <property type="match status" value="1"/>
</dbReference>
<keyword evidence="4" id="KW-1185">Reference proteome</keyword>
<dbReference type="Pfam" id="PF01979">
    <property type="entry name" value="Amidohydro_1"/>
    <property type="match status" value="1"/>
</dbReference>
<dbReference type="AlphaFoldDB" id="A0A846QRR8"/>
<dbReference type="GO" id="GO:0016810">
    <property type="term" value="F:hydrolase activity, acting on carbon-nitrogen (but not peptide) bonds"/>
    <property type="evidence" value="ECO:0007669"/>
    <property type="project" value="InterPro"/>
</dbReference>
<dbReference type="InterPro" id="IPR011059">
    <property type="entry name" value="Metal-dep_hydrolase_composite"/>
</dbReference>
<organism evidence="3 4">
    <name type="scientific">Desulfobaculum xiamenense</name>
    <dbReference type="NCBI Taxonomy" id="995050"/>
    <lineage>
        <taxon>Bacteria</taxon>
        <taxon>Pseudomonadati</taxon>
        <taxon>Thermodesulfobacteriota</taxon>
        <taxon>Desulfovibrionia</taxon>
        <taxon>Desulfovibrionales</taxon>
        <taxon>Desulfovibrionaceae</taxon>
        <taxon>Desulfobaculum</taxon>
    </lineage>
</organism>
<reference evidence="3 4" key="1">
    <citation type="submission" date="2020-03" db="EMBL/GenBank/DDBJ databases">
        <title>Genomic Encyclopedia of Type Strains, Phase IV (KMG-IV): sequencing the most valuable type-strain genomes for metagenomic binning, comparative biology and taxonomic classification.</title>
        <authorList>
            <person name="Goeker M."/>
        </authorList>
    </citation>
    <scope>NUCLEOTIDE SEQUENCE [LARGE SCALE GENOMIC DNA]</scope>
    <source>
        <strain evidence="3 4">DSM 24233</strain>
    </source>
</reference>
<evidence type="ECO:0000313" key="3">
    <source>
        <dbReference type="EMBL" id="NJB68095.1"/>
    </source>
</evidence>
<keyword evidence="1 3" id="KW-0378">Hydrolase</keyword>
<dbReference type="EMBL" id="JAATJA010000002">
    <property type="protein sequence ID" value="NJB68095.1"/>
    <property type="molecule type" value="Genomic_DNA"/>
</dbReference>
<feature type="domain" description="Amidohydrolase-related" evidence="2">
    <location>
        <begin position="61"/>
        <end position="379"/>
    </location>
</feature>
<accession>A0A846QRR8</accession>
<comment type="caution">
    <text evidence="3">The sequence shown here is derived from an EMBL/GenBank/DDBJ whole genome shotgun (WGS) entry which is preliminary data.</text>
</comment>
<proteinExistence type="predicted"/>
<dbReference type="RefSeq" id="WP_167941190.1">
    <property type="nucleotide sequence ID" value="NZ_JAATJA010000002.1"/>
</dbReference>